<name>A0A9P5PVL1_9AGAR</name>
<dbReference type="AlphaFoldDB" id="A0A9P5PVL1"/>
<comment type="caution">
    <text evidence="2">The sequence shown here is derived from an EMBL/GenBank/DDBJ whole genome shotgun (WGS) entry which is preliminary data.</text>
</comment>
<proteinExistence type="predicted"/>
<accession>A0A9P5PVL1</accession>
<dbReference type="Gene3D" id="3.80.10.10">
    <property type="entry name" value="Ribonuclease Inhibitor"/>
    <property type="match status" value="2"/>
</dbReference>
<feature type="compositionally biased region" description="Polar residues" evidence="1">
    <location>
        <begin position="327"/>
        <end position="336"/>
    </location>
</feature>
<dbReference type="SUPFAM" id="SSF52047">
    <property type="entry name" value="RNI-like"/>
    <property type="match status" value="1"/>
</dbReference>
<protein>
    <recommendedName>
        <fullName evidence="4">F-box domain-containing protein</fullName>
    </recommendedName>
</protein>
<evidence type="ECO:0000313" key="2">
    <source>
        <dbReference type="EMBL" id="KAF9073274.1"/>
    </source>
</evidence>
<evidence type="ECO:0000313" key="3">
    <source>
        <dbReference type="Proteomes" id="UP000772434"/>
    </source>
</evidence>
<dbReference type="OrthoDB" id="2663142at2759"/>
<feature type="region of interest" description="Disordered" evidence="1">
    <location>
        <begin position="307"/>
        <end position="336"/>
    </location>
</feature>
<feature type="compositionally biased region" description="Acidic residues" evidence="1">
    <location>
        <begin position="308"/>
        <end position="318"/>
    </location>
</feature>
<keyword evidence="3" id="KW-1185">Reference proteome</keyword>
<evidence type="ECO:0008006" key="4">
    <source>
        <dbReference type="Google" id="ProtNLM"/>
    </source>
</evidence>
<gene>
    <name evidence="2" type="ORF">BDP27DRAFT_1319139</name>
</gene>
<evidence type="ECO:0000256" key="1">
    <source>
        <dbReference type="SAM" id="MobiDB-lite"/>
    </source>
</evidence>
<reference evidence="2" key="1">
    <citation type="submission" date="2020-11" db="EMBL/GenBank/DDBJ databases">
        <authorList>
            <consortium name="DOE Joint Genome Institute"/>
            <person name="Ahrendt S."/>
            <person name="Riley R."/>
            <person name="Andreopoulos W."/>
            <person name="Labutti K."/>
            <person name="Pangilinan J."/>
            <person name="Ruiz-Duenas F.J."/>
            <person name="Barrasa J.M."/>
            <person name="Sanchez-Garcia M."/>
            <person name="Camarero S."/>
            <person name="Miyauchi S."/>
            <person name="Serrano A."/>
            <person name="Linde D."/>
            <person name="Babiker R."/>
            <person name="Drula E."/>
            <person name="Ayuso-Fernandez I."/>
            <person name="Pacheco R."/>
            <person name="Padilla G."/>
            <person name="Ferreira P."/>
            <person name="Barriuso J."/>
            <person name="Kellner H."/>
            <person name="Castanera R."/>
            <person name="Alfaro M."/>
            <person name="Ramirez L."/>
            <person name="Pisabarro A.G."/>
            <person name="Kuo A."/>
            <person name="Tritt A."/>
            <person name="Lipzen A."/>
            <person name="He G."/>
            <person name="Yan M."/>
            <person name="Ng V."/>
            <person name="Cullen D."/>
            <person name="Martin F."/>
            <person name="Rosso M.-N."/>
            <person name="Henrissat B."/>
            <person name="Hibbett D."/>
            <person name="Martinez A.T."/>
            <person name="Grigoriev I.V."/>
        </authorList>
    </citation>
    <scope>NUCLEOTIDE SEQUENCE</scope>
    <source>
        <strain evidence="2">AH 40177</strain>
    </source>
</reference>
<dbReference type="EMBL" id="JADNRY010000019">
    <property type="protein sequence ID" value="KAF9073274.1"/>
    <property type="molecule type" value="Genomic_DNA"/>
</dbReference>
<organism evidence="2 3">
    <name type="scientific">Rhodocollybia butyracea</name>
    <dbReference type="NCBI Taxonomy" id="206335"/>
    <lineage>
        <taxon>Eukaryota</taxon>
        <taxon>Fungi</taxon>
        <taxon>Dikarya</taxon>
        <taxon>Basidiomycota</taxon>
        <taxon>Agaricomycotina</taxon>
        <taxon>Agaricomycetes</taxon>
        <taxon>Agaricomycetidae</taxon>
        <taxon>Agaricales</taxon>
        <taxon>Marasmiineae</taxon>
        <taxon>Omphalotaceae</taxon>
        <taxon>Rhodocollybia</taxon>
    </lineage>
</organism>
<dbReference type="InterPro" id="IPR032675">
    <property type="entry name" value="LRR_dom_sf"/>
</dbReference>
<dbReference type="Proteomes" id="UP000772434">
    <property type="component" value="Unassembled WGS sequence"/>
</dbReference>
<sequence>MHQALLIDEILATVLDSCTDSASLSRIGRVCQAWDPAFDRLWATYLPSFDPLLELIPGVLTVDGVYVLESPVSPDFRRLRHYASRVKNIAYRQHIKIHPTLLSFLLQDCKVAFIFQKLATVRLALTNCLSICPVISMTTRLKKIDLDLVNRTALDFILTVDRVSTCFTSLDLRGMASSELVNAVSGLSRLEYLSLRIGASLPAETVLALATFPCLKELELQTSHLLPEDLCFSSTCFPSLQSLNIRGRTSFIEKLLQNMQSEHLSVLTIDIELMSSTDDTWTGLFTAIRDKTRASLHELTIEHHMDTEDLSLDDDDTTSSDTTPTTHTNNNPIRTNPNALLQFDHLQSLSNHYFLRRLTIETTPPILVQDQDLEQIVRWWSHLEHLDLGSLPTFDRRWSPRVTPGGLSVLSRGSPALKTLVIPVDITGITHESVTKYSQNPNASLHNITISALTPPDLPILMASFLNRLFPSLVEVHGTCGHEEHWADVQHVLKLLQTSSTS</sequence>